<feature type="transmembrane region" description="Helical" evidence="6">
    <location>
        <begin position="103"/>
        <end position="123"/>
    </location>
</feature>
<evidence type="ECO:0000313" key="7">
    <source>
        <dbReference type="EMBL" id="KER23695.1"/>
    </source>
</evidence>
<dbReference type="GO" id="GO:0140410">
    <property type="term" value="F:monoatomic cation:bicarbonate symporter activity"/>
    <property type="evidence" value="ECO:0007669"/>
    <property type="project" value="TreeGrafter"/>
</dbReference>
<dbReference type="GO" id="GO:0071578">
    <property type="term" value="P:zinc ion import across plasma membrane"/>
    <property type="evidence" value="ECO:0007669"/>
    <property type="project" value="TreeGrafter"/>
</dbReference>
<evidence type="ECO:0000256" key="2">
    <source>
        <dbReference type="ARBA" id="ARBA00006939"/>
    </source>
</evidence>
<dbReference type="EMBL" id="KL596839">
    <property type="protein sequence ID" value="KER23695.1"/>
    <property type="molecule type" value="Genomic_DNA"/>
</dbReference>
<dbReference type="GO" id="GO:0030003">
    <property type="term" value="P:intracellular monoatomic cation homeostasis"/>
    <property type="evidence" value="ECO:0007669"/>
    <property type="project" value="TreeGrafter"/>
</dbReference>
<feature type="transmembrane region" description="Helical" evidence="6">
    <location>
        <begin position="38"/>
        <end position="55"/>
    </location>
</feature>
<dbReference type="GO" id="GO:0005886">
    <property type="term" value="C:plasma membrane"/>
    <property type="evidence" value="ECO:0007669"/>
    <property type="project" value="TreeGrafter"/>
</dbReference>
<dbReference type="InterPro" id="IPR050799">
    <property type="entry name" value="ZIP_Transporter"/>
</dbReference>
<dbReference type="AlphaFoldDB" id="A0A074ZK25"/>
<dbReference type="Proteomes" id="UP000054324">
    <property type="component" value="Unassembled WGS sequence"/>
</dbReference>
<dbReference type="PANTHER" id="PTHR12191:SF37">
    <property type="entry name" value="ZINC TRANSPORTER FOI"/>
    <property type="match status" value="1"/>
</dbReference>
<evidence type="ECO:0000256" key="5">
    <source>
        <dbReference type="ARBA" id="ARBA00023136"/>
    </source>
</evidence>
<proteinExistence type="inferred from homology"/>
<keyword evidence="4 6" id="KW-1133">Transmembrane helix</keyword>
<organism evidence="7 8">
    <name type="scientific">Opisthorchis viverrini</name>
    <name type="common">Southeast Asian liver fluke</name>
    <dbReference type="NCBI Taxonomy" id="6198"/>
    <lineage>
        <taxon>Eukaryota</taxon>
        <taxon>Metazoa</taxon>
        <taxon>Spiralia</taxon>
        <taxon>Lophotrochozoa</taxon>
        <taxon>Platyhelminthes</taxon>
        <taxon>Trematoda</taxon>
        <taxon>Digenea</taxon>
        <taxon>Opisthorchiida</taxon>
        <taxon>Opisthorchiata</taxon>
        <taxon>Opisthorchiidae</taxon>
        <taxon>Opisthorchis</taxon>
    </lineage>
</organism>
<reference evidence="7 8" key="1">
    <citation type="submission" date="2013-11" db="EMBL/GenBank/DDBJ databases">
        <title>Opisthorchis viverrini - life in the bile duct.</title>
        <authorList>
            <person name="Young N.D."/>
            <person name="Nagarajan N."/>
            <person name="Lin S.J."/>
            <person name="Korhonen P.K."/>
            <person name="Jex A.R."/>
            <person name="Hall R.S."/>
            <person name="Safavi-Hemami H."/>
            <person name="Kaewkong W."/>
            <person name="Bertrand D."/>
            <person name="Gao S."/>
            <person name="Seet Q."/>
            <person name="Wongkham S."/>
            <person name="Teh B.T."/>
            <person name="Wongkham C."/>
            <person name="Intapan P.M."/>
            <person name="Maleewong W."/>
            <person name="Yang X."/>
            <person name="Hu M."/>
            <person name="Wang Z."/>
            <person name="Hofmann A."/>
            <person name="Sternberg P.W."/>
            <person name="Tan P."/>
            <person name="Wang J."/>
            <person name="Gasser R.B."/>
        </authorList>
    </citation>
    <scope>NUCLEOTIDE SEQUENCE [LARGE SCALE GENOMIC DNA]</scope>
</reference>
<feature type="transmembrane region" description="Helical" evidence="6">
    <location>
        <begin position="61"/>
        <end position="82"/>
    </location>
</feature>
<dbReference type="KEGG" id="ovi:T265_08460"/>
<dbReference type="OrthoDB" id="200954at2759"/>
<comment type="subcellular location">
    <subcellularLocation>
        <location evidence="1">Membrane</location>
        <topology evidence="1">Multi-pass membrane protein</topology>
    </subcellularLocation>
</comment>
<evidence type="ECO:0000256" key="6">
    <source>
        <dbReference type="SAM" id="Phobius"/>
    </source>
</evidence>
<name>A0A074ZK25_OPIVI</name>
<evidence type="ECO:0000313" key="8">
    <source>
        <dbReference type="Proteomes" id="UP000054324"/>
    </source>
</evidence>
<gene>
    <name evidence="7" type="ORF">T265_08460</name>
</gene>
<dbReference type="Pfam" id="PF02535">
    <property type="entry name" value="Zip"/>
    <property type="match status" value="1"/>
</dbReference>
<keyword evidence="8" id="KW-1185">Reference proteome</keyword>
<dbReference type="GO" id="GO:0005385">
    <property type="term" value="F:zinc ion transmembrane transporter activity"/>
    <property type="evidence" value="ECO:0007669"/>
    <property type="project" value="TreeGrafter"/>
</dbReference>
<dbReference type="RefSeq" id="XP_009172536.1">
    <property type="nucleotide sequence ID" value="XM_009174272.1"/>
</dbReference>
<evidence type="ECO:0000256" key="3">
    <source>
        <dbReference type="ARBA" id="ARBA00022692"/>
    </source>
</evidence>
<evidence type="ECO:0000256" key="1">
    <source>
        <dbReference type="ARBA" id="ARBA00004141"/>
    </source>
</evidence>
<dbReference type="STRING" id="6198.A0A074ZK25"/>
<keyword evidence="3 6" id="KW-0812">Transmembrane</keyword>
<dbReference type="InterPro" id="IPR003689">
    <property type="entry name" value="ZIP"/>
</dbReference>
<dbReference type="GeneID" id="20322639"/>
<evidence type="ECO:0000256" key="4">
    <source>
        <dbReference type="ARBA" id="ARBA00022989"/>
    </source>
</evidence>
<accession>A0A074ZK25</accession>
<dbReference type="PANTHER" id="PTHR12191">
    <property type="entry name" value="SOLUTE CARRIER FAMILY 39"/>
    <property type="match status" value="1"/>
</dbReference>
<keyword evidence="5 6" id="KW-0472">Membrane</keyword>
<dbReference type="CTD" id="20322639"/>
<protein>
    <submittedName>
        <fullName evidence="7">Uncharacterized protein</fullName>
    </submittedName>
</protein>
<comment type="similarity">
    <text evidence="2">Belongs to the ZIP transporter (TC 2.A.5) family.</text>
</comment>
<sequence>MLDEGGLSTAKAVLCHEPPHELGDFAILLHASMCGKAAVFYIPLASILCAAETVIELLLDRIASIVILTAGMFVYIALVDMMPELATNRPKGQRCCHRPSILFIWRNVCIPLGYGIVLLIDFYETRIT</sequence>